<proteinExistence type="predicted"/>
<gene>
    <name evidence="3" type="ORF">DR950_22860</name>
</gene>
<feature type="transmembrane region" description="Helical" evidence="2">
    <location>
        <begin position="72"/>
        <end position="93"/>
    </location>
</feature>
<keyword evidence="4" id="KW-1185">Reference proteome</keyword>
<reference evidence="3 4" key="1">
    <citation type="submission" date="2018-08" db="EMBL/GenBank/DDBJ databases">
        <title>Diversity &amp; Physiological Properties of Lignin-Decomposing Actinobacteria from Soil.</title>
        <authorList>
            <person name="Roh S.G."/>
            <person name="Kim S.B."/>
        </authorList>
    </citation>
    <scope>NUCLEOTIDE SEQUENCE [LARGE SCALE GENOMIC DNA]</scope>
    <source>
        <strain evidence="3 4">MMS17-GH009</strain>
    </source>
</reference>
<protein>
    <recommendedName>
        <fullName evidence="5">EamA/RhaT family transporter</fullName>
    </recommendedName>
</protein>
<evidence type="ECO:0000313" key="3">
    <source>
        <dbReference type="EMBL" id="RGD63066.1"/>
    </source>
</evidence>
<dbReference type="AlphaFoldDB" id="A0A373A4J5"/>
<feature type="region of interest" description="Disordered" evidence="1">
    <location>
        <begin position="152"/>
        <end position="176"/>
    </location>
</feature>
<accession>A0A373A4J5</accession>
<feature type="transmembrane region" description="Helical" evidence="2">
    <location>
        <begin position="40"/>
        <end position="60"/>
    </location>
</feature>
<keyword evidence="2" id="KW-1133">Transmembrane helix</keyword>
<comment type="caution">
    <text evidence="3">The sequence shown here is derived from an EMBL/GenBank/DDBJ whole genome shotgun (WGS) entry which is preliminary data.</text>
</comment>
<dbReference type="RefSeq" id="WP_117491793.1">
    <property type="nucleotide sequence ID" value="NZ_QVIG01000001.1"/>
</dbReference>
<keyword evidence="2" id="KW-0472">Membrane</keyword>
<keyword evidence="2" id="KW-0812">Transmembrane</keyword>
<evidence type="ECO:0000256" key="2">
    <source>
        <dbReference type="SAM" id="Phobius"/>
    </source>
</evidence>
<feature type="compositionally biased region" description="Basic and acidic residues" evidence="1">
    <location>
        <begin position="152"/>
        <end position="168"/>
    </location>
</feature>
<evidence type="ECO:0000313" key="4">
    <source>
        <dbReference type="Proteomes" id="UP000263377"/>
    </source>
</evidence>
<evidence type="ECO:0000256" key="1">
    <source>
        <dbReference type="SAM" id="MobiDB-lite"/>
    </source>
</evidence>
<sequence length="176" mass="18941">MSEQPPTPAPTPAGAPEPEPIRFFGTSWLNRDNGYWPRRVGVSVGALAATAAAVLVLRFGIEGIALSEDGTFLNGLLTAAIAVCSMMAVRRTWKVLTEGRDQLTGWMAEDKSLGAVWLIGGAGSLAAYFVRSLVEAPGEAVRRAAHERAVAQYEKRQAGRGRRPDTKAPGRARRKR</sequence>
<dbReference type="EMBL" id="QVIG01000001">
    <property type="protein sequence ID" value="RGD63066.1"/>
    <property type="molecule type" value="Genomic_DNA"/>
</dbReference>
<evidence type="ECO:0008006" key="5">
    <source>
        <dbReference type="Google" id="ProtNLM"/>
    </source>
</evidence>
<organism evidence="3 4">
    <name type="scientific">Kitasatospora xanthocidica</name>
    <dbReference type="NCBI Taxonomy" id="83382"/>
    <lineage>
        <taxon>Bacteria</taxon>
        <taxon>Bacillati</taxon>
        <taxon>Actinomycetota</taxon>
        <taxon>Actinomycetes</taxon>
        <taxon>Kitasatosporales</taxon>
        <taxon>Streptomycetaceae</taxon>
        <taxon>Kitasatospora</taxon>
    </lineage>
</organism>
<name>A0A373A4J5_9ACTN</name>
<feature type="transmembrane region" description="Helical" evidence="2">
    <location>
        <begin position="113"/>
        <end position="134"/>
    </location>
</feature>
<dbReference type="Proteomes" id="UP000263377">
    <property type="component" value="Unassembled WGS sequence"/>
</dbReference>